<dbReference type="Pfam" id="PF19584">
    <property type="entry name" value="MCAfunc"/>
    <property type="match status" value="1"/>
</dbReference>
<protein>
    <submittedName>
        <fullName evidence="9 10">Protein MID1-COMPLEMENTING ACTIVITY 1 isoform X1</fullName>
    </submittedName>
</protein>
<evidence type="ECO:0000256" key="3">
    <source>
        <dbReference type="ARBA" id="ARBA00022989"/>
    </source>
</evidence>
<dbReference type="Proteomes" id="UP000087766">
    <property type="component" value="Chromosome 7"/>
</dbReference>
<dbReference type="PANTHER" id="PTHR46604:SF3">
    <property type="entry name" value="PROTEIN MID1-COMPLEMENTING ACTIVITY 1"/>
    <property type="match status" value="1"/>
</dbReference>
<dbReference type="GO" id="GO:0005262">
    <property type="term" value="F:calcium channel activity"/>
    <property type="evidence" value="ECO:0007669"/>
    <property type="project" value="UniProtKB-ARBA"/>
</dbReference>
<reference evidence="9 10" key="2">
    <citation type="submission" date="2025-04" db="UniProtKB">
        <authorList>
            <consortium name="RefSeq"/>
        </authorList>
    </citation>
    <scope>IDENTIFICATION</scope>
    <source>
        <tissue evidence="9 10">Leaf</tissue>
    </source>
</reference>
<dbReference type="Pfam" id="PF04749">
    <property type="entry name" value="PLAC8"/>
    <property type="match status" value="1"/>
</dbReference>
<name>A0A1S3UJ99_VIGRR</name>
<dbReference type="InterPro" id="IPR045766">
    <property type="entry name" value="MCAfunc"/>
</dbReference>
<feature type="region of interest" description="Disordered" evidence="6">
    <location>
        <begin position="241"/>
        <end position="271"/>
    </location>
</feature>
<comment type="subcellular location">
    <subcellularLocation>
        <location evidence="1">Membrane</location>
        <topology evidence="1">Single-pass membrane protein</topology>
    </subcellularLocation>
</comment>
<proteinExistence type="predicted"/>
<dbReference type="NCBIfam" id="TIGR01571">
    <property type="entry name" value="A_thal_Cys_rich"/>
    <property type="match status" value="1"/>
</dbReference>
<dbReference type="KEGG" id="vra:106765856"/>
<keyword evidence="8" id="KW-1185">Reference proteome</keyword>
<feature type="coiled-coil region" evidence="5">
    <location>
        <begin position="190"/>
        <end position="217"/>
    </location>
</feature>
<dbReference type="InterPro" id="IPR059179">
    <property type="entry name" value="MLKL-like_MCAfunc"/>
</dbReference>
<dbReference type="OrthoDB" id="1045822at2759"/>
<dbReference type="RefSeq" id="XP_014506106.1">
    <property type="nucleotide sequence ID" value="XM_014650620.2"/>
</dbReference>
<dbReference type="PANTHER" id="PTHR46604">
    <property type="entry name" value="PROTEIN MID1-COMPLEMENTING ACTIVITY 1"/>
    <property type="match status" value="1"/>
</dbReference>
<dbReference type="RefSeq" id="XP_014506107.1">
    <property type="nucleotide sequence ID" value="XM_014650621.2"/>
</dbReference>
<dbReference type="FunFam" id="1.20.930.20:FF:000003">
    <property type="entry name" value="DNA mismatch repair protein MLH1"/>
    <property type="match status" value="1"/>
</dbReference>
<evidence type="ECO:0000313" key="10">
    <source>
        <dbReference type="RefSeq" id="XP_014506107.1"/>
    </source>
</evidence>
<evidence type="ECO:0000256" key="5">
    <source>
        <dbReference type="SAM" id="Coils"/>
    </source>
</evidence>
<keyword evidence="5" id="KW-0175">Coiled coil</keyword>
<feature type="domain" description="MCAfunc" evidence="7">
    <location>
        <begin position="25"/>
        <end position="167"/>
    </location>
</feature>
<evidence type="ECO:0000259" key="7">
    <source>
        <dbReference type="Pfam" id="PF19584"/>
    </source>
</evidence>
<organism evidence="8 9">
    <name type="scientific">Vigna radiata var. radiata</name>
    <name type="common">Mung bean</name>
    <name type="synonym">Phaseolus aureus</name>
    <dbReference type="NCBI Taxonomy" id="3916"/>
    <lineage>
        <taxon>Eukaryota</taxon>
        <taxon>Viridiplantae</taxon>
        <taxon>Streptophyta</taxon>
        <taxon>Embryophyta</taxon>
        <taxon>Tracheophyta</taxon>
        <taxon>Spermatophyta</taxon>
        <taxon>Magnoliopsida</taxon>
        <taxon>eudicotyledons</taxon>
        <taxon>Gunneridae</taxon>
        <taxon>Pentapetalae</taxon>
        <taxon>rosids</taxon>
        <taxon>fabids</taxon>
        <taxon>Fabales</taxon>
        <taxon>Fabaceae</taxon>
        <taxon>Papilionoideae</taxon>
        <taxon>50 kb inversion clade</taxon>
        <taxon>NPAAA clade</taxon>
        <taxon>indigoferoid/millettioid clade</taxon>
        <taxon>Phaseoleae</taxon>
        <taxon>Vigna</taxon>
    </lineage>
</organism>
<evidence type="ECO:0000256" key="1">
    <source>
        <dbReference type="ARBA" id="ARBA00004167"/>
    </source>
</evidence>
<dbReference type="RefSeq" id="XP_014506108.1">
    <property type="nucleotide sequence ID" value="XM_014650622.2"/>
</dbReference>
<evidence type="ECO:0000256" key="6">
    <source>
        <dbReference type="SAM" id="MobiDB-lite"/>
    </source>
</evidence>
<dbReference type="CDD" id="cd21037">
    <property type="entry name" value="MLKL_NTD"/>
    <property type="match status" value="1"/>
</dbReference>
<reference evidence="8" key="1">
    <citation type="journal article" date="2014" name="Nat. Commun.">
        <title>Genome sequence of mungbean and insights into evolution within Vigna species.</title>
        <authorList>
            <person name="Kang Y.J."/>
            <person name="Kim S.K."/>
            <person name="Kim M.Y."/>
            <person name="Lestari P."/>
            <person name="Kim K.H."/>
            <person name="Ha B.K."/>
            <person name="Jun T.H."/>
            <person name="Hwang W.J."/>
            <person name="Lee T."/>
            <person name="Lee J."/>
            <person name="Shim S."/>
            <person name="Yoon M.Y."/>
            <person name="Jang Y.E."/>
            <person name="Han K.S."/>
            <person name="Taeprayoon P."/>
            <person name="Yoon N."/>
            <person name="Somta P."/>
            <person name="Tanya P."/>
            <person name="Kim K.S."/>
            <person name="Gwag J.G."/>
            <person name="Moon J.K."/>
            <person name="Lee Y.H."/>
            <person name="Park B.S."/>
            <person name="Bombarely A."/>
            <person name="Doyle J.J."/>
            <person name="Jackson S.A."/>
            <person name="Schafleitner R."/>
            <person name="Srinives P."/>
            <person name="Varshney R.K."/>
            <person name="Lee S.H."/>
        </authorList>
    </citation>
    <scope>NUCLEOTIDE SEQUENCE [LARGE SCALE GENOMIC DNA]</scope>
    <source>
        <strain evidence="8">cv. VC1973A</strain>
    </source>
</reference>
<evidence type="ECO:0000256" key="4">
    <source>
        <dbReference type="ARBA" id="ARBA00023136"/>
    </source>
</evidence>
<dbReference type="STRING" id="3916.A0A1S3UJ99"/>
<feature type="compositionally biased region" description="Polar residues" evidence="6">
    <location>
        <begin position="259"/>
        <end position="268"/>
    </location>
</feature>
<dbReference type="AlphaFoldDB" id="A0A1S3UJ99"/>
<evidence type="ECO:0000313" key="9">
    <source>
        <dbReference type="RefSeq" id="XP_014506106.1"/>
    </source>
</evidence>
<dbReference type="Gene3D" id="1.20.930.20">
    <property type="entry name" value="Adaptor protein Cbl, N-terminal domain"/>
    <property type="match status" value="1"/>
</dbReference>
<evidence type="ECO:0000313" key="11">
    <source>
        <dbReference type="RefSeq" id="XP_014506108.1"/>
    </source>
</evidence>
<dbReference type="GO" id="GO:0007166">
    <property type="term" value="P:cell surface receptor signaling pathway"/>
    <property type="evidence" value="ECO:0007669"/>
    <property type="project" value="InterPro"/>
</dbReference>
<keyword evidence="3" id="KW-1133">Transmembrane helix</keyword>
<dbReference type="InterPro" id="IPR036537">
    <property type="entry name" value="Adaptor_Cbl_N_dom_sf"/>
</dbReference>
<dbReference type="GO" id="GO:0016020">
    <property type="term" value="C:membrane"/>
    <property type="evidence" value="ECO:0007669"/>
    <property type="project" value="UniProtKB-SubCell"/>
</dbReference>
<sequence>MASSWEYFGELANVAQLTGIDAVKLIGMIVKAASTARMHKKNCRQFAQHLKLIGNLLDQLKISELKKYPETREPLEQLEDALRRSYILVNSCQDRSYLYLLAMGWNIVYQFRKAQSEIDRYLHLVPLISLVDNNRVRERLEVIEKDQCEYTLDDEEQKIQTVILKPEPEKGDAVVLKKTLSYSYPNFSFNEALKKENEKLQAELEHSQANMDIYQYEFIQHLLDVTEVAAHYHSEKNNKKVEYSGSSYSDDNGAKKNDTLSSSRSSVSGKDLLSTRGSYNREDWHTDLLACCSEPCLCIKTCFCPCGTLSDIASVATNRPISSAEVCNELMAYSLILSCCCYTCCIRSKLRKMLNIRGGYVDDFLSHLMCCCCALVQEWREVEIRRASGPEKTNTRPPPSQYMES</sequence>
<accession>A0A1S3UJ99</accession>
<keyword evidence="4" id="KW-0472">Membrane</keyword>
<gene>
    <name evidence="9 10 11" type="primary">LOC106765856</name>
</gene>
<dbReference type="GeneID" id="106765856"/>
<dbReference type="InterPro" id="IPR006461">
    <property type="entry name" value="PLAC_motif_containing"/>
</dbReference>
<evidence type="ECO:0000256" key="2">
    <source>
        <dbReference type="ARBA" id="ARBA00022692"/>
    </source>
</evidence>
<evidence type="ECO:0000313" key="8">
    <source>
        <dbReference type="Proteomes" id="UP000087766"/>
    </source>
</evidence>
<keyword evidence="2" id="KW-0812">Transmembrane</keyword>